<reference evidence="1 2" key="1">
    <citation type="journal article" date="2019" name="Sci. Rep.">
        <title>Orb-weaving spider Araneus ventricosus genome elucidates the spidroin gene catalogue.</title>
        <authorList>
            <person name="Kono N."/>
            <person name="Nakamura H."/>
            <person name="Ohtoshi R."/>
            <person name="Moran D.A.P."/>
            <person name="Shinohara A."/>
            <person name="Yoshida Y."/>
            <person name="Fujiwara M."/>
            <person name="Mori M."/>
            <person name="Tomita M."/>
            <person name="Arakawa K."/>
        </authorList>
    </citation>
    <scope>NUCLEOTIDE SEQUENCE [LARGE SCALE GENOMIC DNA]</scope>
</reference>
<keyword evidence="2" id="KW-1185">Reference proteome</keyword>
<dbReference type="Proteomes" id="UP000499080">
    <property type="component" value="Unassembled WGS sequence"/>
</dbReference>
<organism evidence="1 2">
    <name type="scientific">Araneus ventricosus</name>
    <name type="common">Orbweaver spider</name>
    <name type="synonym">Epeira ventricosa</name>
    <dbReference type="NCBI Taxonomy" id="182803"/>
    <lineage>
        <taxon>Eukaryota</taxon>
        <taxon>Metazoa</taxon>
        <taxon>Ecdysozoa</taxon>
        <taxon>Arthropoda</taxon>
        <taxon>Chelicerata</taxon>
        <taxon>Arachnida</taxon>
        <taxon>Araneae</taxon>
        <taxon>Araneomorphae</taxon>
        <taxon>Entelegynae</taxon>
        <taxon>Araneoidea</taxon>
        <taxon>Araneidae</taxon>
        <taxon>Araneus</taxon>
    </lineage>
</organism>
<comment type="caution">
    <text evidence="1">The sequence shown here is derived from an EMBL/GenBank/DDBJ whole genome shotgun (WGS) entry which is preliminary data.</text>
</comment>
<protein>
    <submittedName>
        <fullName evidence="1">Uncharacterized protein</fullName>
    </submittedName>
</protein>
<name>A0A4Y2MAQ5_ARAVE</name>
<accession>A0A4Y2MAQ5</accession>
<dbReference type="EMBL" id="BGPR01007032">
    <property type="protein sequence ID" value="GBN23729.1"/>
    <property type="molecule type" value="Genomic_DNA"/>
</dbReference>
<evidence type="ECO:0000313" key="1">
    <source>
        <dbReference type="EMBL" id="GBN23729.1"/>
    </source>
</evidence>
<gene>
    <name evidence="1" type="ORF">AVEN_176526_1</name>
</gene>
<sequence length="78" mass="8233">MLAKARQPPGGLRCIPSRCRNNVSLFHGEGLGDEFAGGEVSLRIGWKAGTLKGSAPSLLLPPRVRHRRSGSLGDEAGL</sequence>
<proteinExistence type="predicted"/>
<evidence type="ECO:0000313" key="2">
    <source>
        <dbReference type="Proteomes" id="UP000499080"/>
    </source>
</evidence>
<dbReference type="AlphaFoldDB" id="A0A4Y2MAQ5"/>